<dbReference type="EMBL" id="OUUW01000006">
    <property type="protein sequence ID" value="SPP81648.1"/>
    <property type="molecule type" value="Genomic_DNA"/>
</dbReference>
<name>A0A3B0KDB9_DROGU</name>
<accession>A0A3B0KDB9</accession>
<sequence>MDAASTVKKSGGEFVDVGHMFQDCGLIQSQYDTSKLLDGQSLEDRAVEDAIEIEAEDIQIVDITTGYINFFCNPVNVHSLSTKLSKIGYSIENSESLYAANNVVTLPLDERRAYDIFKEKLRNIPGLEEIYDNVAYDALPSDM</sequence>
<dbReference type="AlphaFoldDB" id="A0A3B0KDB9"/>
<feature type="domain" description="TACO1/YebC-like second and third" evidence="1">
    <location>
        <begin position="4"/>
        <end position="134"/>
    </location>
</feature>
<evidence type="ECO:0000313" key="3">
    <source>
        <dbReference type="Proteomes" id="UP000268350"/>
    </source>
</evidence>
<organism evidence="2 3">
    <name type="scientific">Drosophila guanche</name>
    <name type="common">Fruit fly</name>
    <dbReference type="NCBI Taxonomy" id="7266"/>
    <lineage>
        <taxon>Eukaryota</taxon>
        <taxon>Metazoa</taxon>
        <taxon>Ecdysozoa</taxon>
        <taxon>Arthropoda</taxon>
        <taxon>Hexapoda</taxon>
        <taxon>Insecta</taxon>
        <taxon>Pterygota</taxon>
        <taxon>Neoptera</taxon>
        <taxon>Endopterygota</taxon>
        <taxon>Diptera</taxon>
        <taxon>Brachycera</taxon>
        <taxon>Muscomorpha</taxon>
        <taxon>Ephydroidea</taxon>
        <taxon>Drosophilidae</taxon>
        <taxon>Drosophila</taxon>
        <taxon>Sophophora</taxon>
    </lineage>
</organism>
<dbReference type="PANTHER" id="PTHR12532:SF0">
    <property type="entry name" value="TRANSLATIONAL ACTIVATOR OF CYTOCHROME C OXIDASE 1"/>
    <property type="match status" value="1"/>
</dbReference>
<evidence type="ECO:0000259" key="1">
    <source>
        <dbReference type="Pfam" id="PF01709"/>
    </source>
</evidence>
<dbReference type="InterPro" id="IPR029072">
    <property type="entry name" value="YebC-like"/>
</dbReference>
<protein>
    <recommendedName>
        <fullName evidence="1">TACO1/YebC-like second and third domain-containing protein</fullName>
    </recommendedName>
</protein>
<dbReference type="OrthoDB" id="2017544at2759"/>
<dbReference type="GO" id="GO:0005739">
    <property type="term" value="C:mitochondrion"/>
    <property type="evidence" value="ECO:0007669"/>
    <property type="project" value="TreeGrafter"/>
</dbReference>
<keyword evidence="3" id="KW-1185">Reference proteome</keyword>
<proteinExistence type="predicted"/>
<gene>
    <name evidence="2" type="ORF">DGUA_6G013343</name>
</gene>
<dbReference type="PANTHER" id="PTHR12532">
    <property type="entry name" value="TRANSLATIONAL ACTIVATOR OF CYTOCHROME C OXIDASE 1"/>
    <property type="match status" value="1"/>
</dbReference>
<dbReference type="Proteomes" id="UP000268350">
    <property type="component" value="Unassembled WGS sequence"/>
</dbReference>
<dbReference type="InterPro" id="IPR002876">
    <property type="entry name" value="Transcrip_reg_TACO1-like"/>
</dbReference>
<dbReference type="SUPFAM" id="SSF75625">
    <property type="entry name" value="YebC-like"/>
    <property type="match status" value="1"/>
</dbReference>
<dbReference type="InterPro" id="IPR048300">
    <property type="entry name" value="TACO1_YebC-like_2nd/3rd_dom"/>
</dbReference>
<dbReference type="InterPro" id="IPR026564">
    <property type="entry name" value="Transcrip_reg_TACO1-like_dom3"/>
</dbReference>
<evidence type="ECO:0000313" key="2">
    <source>
        <dbReference type="EMBL" id="SPP81648.1"/>
    </source>
</evidence>
<dbReference type="Pfam" id="PF01709">
    <property type="entry name" value="Transcrip_reg"/>
    <property type="match status" value="1"/>
</dbReference>
<dbReference type="Gene3D" id="3.30.70.980">
    <property type="match status" value="2"/>
</dbReference>
<reference evidence="3" key="1">
    <citation type="submission" date="2018-01" db="EMBL/GenBank/DDBJ databases">
        <authorList>
            <person name="Alioto T."/>
            <person name="Alioto T."/>
        </authorList>
    </citation>
    <scope>NUCLEOTIDE SEQUENCE [LARGE SCALE GENOMIC DNA]</scope>
</reference>